<keyword evidence="1" id="KW-0808">Transferase</keyword>
<dbReference type="Gene3D" id="1.10.246.230">
    <property type="match status" value="1"/>
</dbReference>
<organism evidence="1 2">
    <name type="scientific">Pararhodospirillum oryzae</name>
    <dbReference type="NCBI Taxonomy" id="478448"/>
    <lineage>
        <taxon>Bacteria</taxon>
        <taxon>Pseudomonadati</taxon>
        <taxon>Pseudomonadota</taxon>
        <taxon>Alphaproteobacteria</taxon>
        <taxon>Rhodospirillales</taxon>
        <taxon>Rhodospirillaceae</taxon>
        <taxon>Pararhodospirillum</taxon>
    </lineage>
</organism>
<evidence type="ECO:0000313" key="1">
    <source>
        <dbReference type="EMBL" id="GEO80743.1"/>
    </source>
</evidence>
<sequence>MVSAPHHLAAQAGLAVLREGGNAIEATVAAAATAAVVCPHRAGLGGDGMWIVHEPGRPPVSIDGSGAAGAQAEAPVWRTRGLSRVPAHGPEAACTVAGCVSGWQSALDLSARWGGRLPVARLLAEAIDHARDGVPVSHDQERCLRRLLGALKDQPGFSACFLDAQGRVPRAGTVRTAPALARTLALLGAEGLDGFYRGASGQALAADLKAVGALVSAGDLARHRPVRRRTLALTLGGDLAVVHVTPPPTQGLATAMILGLFQRAGVRGALDPAWARVLSEAAGVAGRIRDTRIADPRFMGVHAATYLSARVLDDLAAGLGLPQGTETGAAEGVRVGATEGDSLWIGVADGAGRVVSYAQGLGRGFGSGVVLPGTGVLWHGHGAAFSLDDDAPNPLTPGRKPPHPLAPALARLRDGRVMAVGCSGGLGTPLGLAAVFVRAALFGENVQAAVSAPRWRLEGDAGGRPAGVVAESRLDAAVIEEFSRHGQRVSVTEPFDESMGVAGAIVAHPEGTLEGAVDPRADGTVAAW</sequence>
<dbReference type="Gene3D" id="3.60.20.40">
    <property type="match status" value="1"/>
</dbReference>
<keyword evidence="2" id="KW-1185">Reference proteome</keyword>
<proteinExistence type="predicted"/>
<evidence type="ECO:0000313" key="2">
    <source>
        <dbReference type="Proteomes" id="UP000321567"/>
    </source>
</evidence>
<dbReference type="InterPro" id="IPR052896">
    <property type="entry name" value="GGT-like_enzyme"/>
</dbReference>
<protein>
    <submittedName>
        <fullName evidence="1">Gamma-glutamyltransferase</fullName>
    </submittedName>
</protein>
<dbReference type="Pfam" id="PF01019">
    <property type="entry name" value="G_glu_transpept"/>
    <property type="match status" value="1"/>
</dbReference>
<gene>
    <name evidence="1" type="ORF">ROR02_08740</name>
</gene>
<dbReference type="PANTHER" id="PTHR43881:SF5">
    <property type="entry name" value="GAMMA-GLUTAMYLTRANSPEPTIDASE"/>
    <property type="match status" value="1"/>
</dbReference>
<dbReference type="InterPro" id="IPR029055">
    <property type="entry name" value="Ntn_hydrolases_N"/>
</dbReference>
<dbReference type="PANTHER" id="PTHR43881">
    <property type="entry name" value="GAMMA-GLUTAMYLTRANSPEPTIDASE (AFU_ORTHOLOGUE AFUA_4G13580)"/>
    <property type="match status" value="1"/>
</dbReference>
<dbReference type="GO" id="GO:0016740">
    <property type="term" value="F:transferase activity"/>
    <property type="evidence" value="ECO:0007669"/>
    <property type="project" value="UniProtKB-KW"/>
</dbReference>
<dbReference type="PRINTS" id="PR01210">
    <property type="entry name" value="GGTRANSPTASE"/>
</dbReference>
<accession>A0A512H5M4</accession>
<name>A0A512H5M4_9PROT</name>
<dbReference type="InterPro" id="IPR043137">
    <property type="entry name" value="GGT_ssub_C"/>
</dbReference>
<comment type="caution">
    <text evidence="1">The sequence shown here is derived from an EMBL/GenBank/DDBJ whole genome shotgun (WGS) entry which is preliminary data.</text>
</comment>
<dbReference type="SUPFAM" id="SSF56235">
    <property type="entry name" value="N-terminal nucleophile aminohydrolases (Ntn hydrolases)"/>
    <property type="match status" value="1"/>
</dbReference>
<reference evidence="1 2" key="1">
    <citation type="submission" date="2019-07" db="EMBL/GenBank/DDBJ databases">
        <title>Whole genome shotgun sequence of Rhodospirillum oryzae NBRC 107573.</title>
        <authorList>
            <person name="Hosoyama A."/>
            <person name="Uohara A."/>
            <person name="Ohji S."/>
            <person name="Ichikawa N."/>
        </authorList>
    </citation>
    <scope>NUCLEOTIDE SEQUENCE [LARGE SCALE GENOMIC DNA]</scope>
    <source>
        <strain evidence="1 2">NBRC 107573</strain>
    </source>
</reference>
<dbReference type="EMBL" id="BJZO01000015">
    <property type="protein sequence ID" value="GEO80743.1"/>
    <property type="molecule type" value="Genomic_DNA"/>
</dbReference>
<dbReference type="Proteomes" id="UP000321567">
    <property type="component" value="Unassembled WGS sequence"/>
</dbReference>
<dbReference type="AlphaFoldDB" id="A0A512H5M4"/>